<protein>
    <recommendedName>
        <fullName evidence="3">WD40-like Beta Propeller Repeat</fullName>
    </recommendedName>
</protein>
<dbReference type="PANTHER" id="PTHR36842">
    <property type="entry name" value="PROTEIN TOLB HOMOLOG"/>
    <property type="match status" value="1"/>
</dbReference>
<evidence type="ECO:0000313" key="2">
    <source>
        <dbReference type="Proteomes" id="UP000679179"/>
    </source>
</evidence>
<dbReference type="InterPro" id="IPR011042">
    <property type="entry name" value="6-blade_b-propeller_TolB-like"/>
</dbReference>
<accession>A0A919S268</accession>
<dbReference type="AlphaFoldDB" id="A0A919S268"/>
<sequence length="369" mass="42623">MKSLMNLLLFFIVSMLLFCGNGRYTGNCCTINIDGNAALKVNTNKLISTNNILNTKNISSPYKKNQYITIMYTDRDYITNYGIYDLNSKKFKPIYSRKKQNYSDFVFDKKNNILYYSDLIDKKYDIYKVDLSKKESLPIKLLGDNYNGDVFDLIANKLVFRTREKGHRNYTIGTYNLANNQGNIWNKGAVDSYIYNFCYNSSNNKIYTIERSLKDMDTKKFPNLPTHWIFQYNENGVKEKQLYATEKDIVNISVNNDGSKILFDATSVEGNDTIHKIYLLDLSTSNEKVIIKPGDAFEKDTFTRIKEPKFSPDGKSFYFLGSTTKSSIVEKIQGGPTTTSNAIYYYQFSSKKISKIFEVPNTFINEFKN</sequence>
<dbReference type="SUPFAM" id="SSF82171">
    <property type="entry name" value="DPP6 N-terminal domain-like"/>
    <property type="match status" value="1"/>
</dbReference>
<dbReference type="PANTHER" id="PTHR36842:SF1">
    <property type="entry name" value="PROTEIN TOLB"/>
    <property type="match status" value="1"/>
</dbReference>
<dbReference type="Proteomes" id="UP000679179">
    <property type="component" value="Unassembled WGS sequence"/>
</dbReference>
<proteinExistence type="predicted"/>
<reference evidence="1" key="1">
    <citation type="submission" date="2021-03" db="EMBL/GenBank/DDBJ databases">
        <title>Taxonomic study of Clostridium polyendosporum from meadow-gley soil under rice.</title>
        <authorList>
            <person name="Kobayashi H."/>
            <person name="Tanizawa Y."/>
            <person name="Yagura M."/>
        </authorList>
    </citation>
    <scope>NUCLEOTIDE SEQUENCE</scope>
    <source>
        <strain evidence="1">JCM 30710</strain>
    </source>
</reference>
<keyword evidence="2" id="KW-1185">Reference proteome</keyword>
<dbReference type="Gene3D" id="2.120.10.30">
    <property type="entry name" value="TolB, C-terminal domain"/>
    <property type="match status" value="1"/>
</dbReference>
<comment type="caution">
    <text evidence="1">The sequence shown here is derived from an EMBL/GenBank/DDBJ whole genome shotgun (WGS) entry which is preliminary data.</text>
</comment>
<gene>
    <name evidence="1" type="ORF">CPJCM30710_25260</name>
</gene>
<evidence type="ECO:0008006" key="3">
    <source>
        <dbReference type="Google" id="ProtNLM"/>
    </source>
</evidence>
<dbReference type="RefSeq" id="WP_212904545.1">
    <property type="nucleotide sequence ID" value="NZ_BOPZ01000023.1"/>
</dbReference>
<evidence type="ECO:0000313" key="1">
    <source>
        <dbReference type="EMBL" id="GIM29860.1"/>
    </source>
</evidence>
<dbReference type="EMBL" id="BOPZ01000023">
    <property type="protein sequence ID" value="GIM29860.1"/>
    <property type="molecule type" value="Genomic_DNA"/>
</dbReference>
<organism evidence="1 2">
    <name type="scientific">Clostridium polyendosporum</name>
    <dbReference type="NCBI Taxonomy" id="69208"/>
    <lineage>
        <taxon>Bacteria</taxon>
        <taxon>Bacillati</taxon>
        <taxon>Bacillota</taxon>
        <taxon>Clostridia</taxon>
        <taxon>Eubacteriales</taxon>
        <taxon>Clostridiaceae</taxon>
        <taxon>Clostridium</taxon>
    </lineage>
</organism>
<name>A0A919S268_9CLOT</name>